<organism evidence="1 2">
    <name type="scientific">Prosthecobacter algae</name>
    <dbReference type="NCBI Taxonomy" id="1144682"/>
    <lineage>
        <taxon>Bacteria</taxon>
        <taxon>Pseudomonadati</taxon>
        <taxon>Verrucomicrobiota</taxon>
        <taxon>Verrucomicrobiia</taxon>
        <taxon>Verrucomicrobiales</taxon>
        <taxon>Verrucomicrobiaceae</taxon>
        <taxon>Prosthecobacter</taxon>
    </lineage>
</organism>
<dbReference type="SUPFAM" id="SSF69635">
    <property type="entry name" value="Type III secretory system chaperone-like"/>
    <property type="match status" value="1"/>
</dbReference>
<sequence length="150" mass="16300">MRSSAKGASTGEKTPAEPLEVMRRLISEVNGLSGQALEVNDQGLCVMESTEGMPMTLTLHDNSNSLLLTAMIAESEGPPSPEQMRKLLEINAYGADTLGGWLALIPDSAIAVFHFEWRPFQASDGETLSKLLNTFINHAHHLRDRVAEAV</sequence>
<reference evidence="2" key="1">
    <citation type="journal article" date="2019" name="Int. J. Syst. Evol. Microbiol.">
        <title>The Global Catalogue of Microorganisms (GCM) 10K type strain sequencing project: providing services to taxonomists for standard genome sequencing and annotation.</title>
        <authorList>
            <consortium name="The Broad Institute Genomics Platform"/>
            <consortium name="The Broad Institute Genome Sequencing Center for Infectious Disease"/>
            <person name="Wu L."/>
            <person name="Ma J."/>
        </authorList>
    </citation>
    <scope>NUCLEOTIDE SEQUENCE [LARGE SCALE GENOMIC DNA]</scope>
    <source>
        <strain evidence="2">JCM 18053</strain>
    </source>
</reference>
<evidence type="ECO:0000313" key="1">
    <source>
        <dbReference type="EMBL" id="GAA5149450.1"/>
    </source>
</evidence>
<accession>A0ABP9PUU9</accession>
<gene>
    <name evidence="1" type="ORF">GCM10023213_47170</name>
</gene>
<protein>
    <recommendedName>
        <fullName evidence="3">Tir chaperone family protein CesT</fullName>
    </recommendedName>
</protein>
<evidence type="ECO:0000313" key="2">
    <source>
        <dbReference type="Proteomes" id="UP001499852"/>
    </source>
</evidence>
<dbReference type="EMBL" id="BAABIA010000014">
    <property type="protein sequence ID" value="GAA5149450.1"/>
    <property type="molecule type" value="Genomic_DNA"/>
</dbReference>
<evidence type="ECO:0008006" key="3">
    <source>
        <dbReference type="Google" id="ProtNLM"/>
    </source>
</evidence>
<keyword evidence="2" id="KW-1185">Reference proteome</keyword>
<dbReference type="RefSeq" id="WP_345738884.1">
    <property type="nucleotide sequence ID" value="NZ_BAABIA010000014.1"/>
</dbReference>
<dbReference type="CDD" id="cd16364">
    <property type="entry name" value="T3SC_I-like"/>
    <property type="match status" value="1"/>
</dbReference>
<dbReference type="Pfam" id="PF05932">
    <property type="entry name" value="CesT"/>
    <property type="match status" value="1"/>
</dbReference>
<dbReference type="InterPro" id="IPR010261">
    <property type="entry name" value="Tir_chaperone"/>
</dbReference>
<comment type="caution">
    <text evidence="1">The sequence shown here is derived from an EMBL/GenBank/DDBJ whole genome shotgun (WGS) entry which is preliminary data.</text>
</comment>
<dbReference type="Proteomes" id="UP001499852">
    <property type="component" value="Unassembled WGS sequence"/>
</dbReference>
<dbReference type="Gene3D" id="3.30.1460.10">
    <property type="match status" value="1"/>
</dbReference>
<proteinExistence type="predicted"/>
<name>A0ABP9PUU9_9BACT</name>